<dbReference type="SMART" id="SM00331">
    <property type="entry name" value="PP2C_SIG"/>
    <property type="match status" value="1"/>
</dbReference>
<organism evidence="2 3">
    <name type="scientific">Fictibacillus iocasae</name>
    <dbReference type="NCBI Taxonomy" id="2715437"/>
    <lineage>
        <taxon>Bacteria</taxon>
        <taxon>Bacillati</taxon>
        <taxon>Bacillota</taxon>
        <taxon>Bacilli</taxon>
        <taxon>Bacillales</taxon>
        <taxon>Fictibacillaceae</taxon>
        <taxon>Fictibacillus</taxon>
    </lineage>
</organism>
<evidence type="ECO:0000259" key="1">
    <source>
        <dbReference type="PROSITE" id="PS51746"/>
    </source>
</evidence>
<proteinExistence type="predicted"/>
<dbReference type="PANTHER" id="PTHR47992">
    <property type="entry name" value="PROTEIN PHOSPHATASE"/>
    <property type="match status" value="1"/>
</dbReference>
<dbReference type="Pfam" id="PF13672">
    <property type="entry name" value="PP2C_2"/>
    <property type="match status" value="1"/>
</dbReference>
<dbReference type="Gene3D" id="3.60.40.10">
    <property type="entry name" value="PPM-type phosphatase domain"/>
    <property type="match status" value="1"/>
</dbReference>
<gene>
    <name evidence="2" type="ORF">ACFQPF_10545</name>
</gene>
<sequence>MKTAFQSDTGLVRHHNEDSGGVFTKSGHFLAIIADGMGGHNAGEVASQQAIQYFEEKWKDISEEVLTNVENRKAWLRNTITEVNKHVYTIANENESMKGMGTTIVAAIGDDVVVVIGNIGDSRCYLLNGDEFSKVTEDDTLVNELVKSGQITEDEAQIHPRKNVILKAVGTDYRVEPKLSLVEWKDGDILLLCSDGLSDKVTKDTIEHILRNEDVPLGERALEFIKEANRNGGDDNITVALVMNADVSQVQEGEA</sequence>
<evidence type="ECO:0000313" key="2">
    <source>
        <dbReference type="EMBL" id="MFC7372122.1"/>
    </source>
</evidence>
<comment type="caution">
    <text evidence="2">The sequence shown here is derived from an EMBL/GenBank/DDBJ whole genome shotgun (WGS) entry which is preliminary data.</text>
</comment>
<dbReference type="NCBIfam" id="NF033484">
    <property type="entry name" value="Stp1_PP2C_phos"/>
    <property type="match status" value="1"/>
</dbReference>
<dbReference type="PROSITE" id="PS51746">
    <property type="entry name" value="PPM_2"/>
    <property type="match status" value="1"/>
</dbReference>
<evidence type="ECO:0000313" key="3">
    <source>
        <dbReference type="Proteomes" id="UP001596549"/>
    </source>
</evidence>
<protein>
    <submittedName>
        <fullName evidence="2">Stp1/IreP family PP2C-type Ser/Thr phosphatase</fullName>
    </submittedName>
</protein>
<dbReference type="EMBL" id="JBHTCP010000016">
    <property type="protein sequence ID" value="MFC7372122.1"/>
    <property type="molecule type" value="Genomic_DNA"/>
</dbReference>
<reference evidence="3" key="1">
    <citation type="journal article" date="2019" name="Int. J. Syst. Evol. Microbiol.">
        <title>The Global Catalogue of Microorganisms (GCM) 10K type strain sequencing project: providing services to taxonomists for standard genome sequencing and annotation.</title>
        <authorList>
            <consortium name="The Broad Institute Genomics Platform"/>
            <consortium name="The Broad Institute Genome Sequencing Center for Infectious Disease"/>
            <person name="Wu L."/>
            <person name="Ma J."/>
        </authorList>
    </citation>
    <scope>NUCLEOTIDE SEQUENCE [LARGE SCALE GENOMIC DNA]</scope>
    <source>
        <strain evidence="3">NBRC 106396</strain>
    </source>
</reference>
<dbReference type="InterPro" id="IPR015655">
    <property type="entry name" value="PP2C"/>
</dbReference>
<feature type="domain" description="PPM-type phosphatase" evidence="1">
    <location>
        <begin position="2"/>
        <end position="244"/>
    </location>
</feature>
<keyword evidence="3" id="KW-1185">Reference proteome</keyword>
<dbReference type="SUPFAM" id="SSF81606">
    <property type="entry name" value="PP2C-like"/>
    <property type="match status" value="1"/>
</dbReference>
<dbReference type="CDD" id="cd00143">
    <property type="entry name" value="PP2Cc"/>
    <property type="match status" value="1"/>
</dbReference>
<dbReference type="RefSeq" id="WP_379749381.1">
    <property type="nucleotide sequence ID" value="NZ_JBHTCP010000016.1"/>
</dbReference>
<dbReference type="Proteomes" id="UP001596549">
    <property type="component" value="Unassembled WGS sequence"/>
</dbReference>
<dbReference type="InterPro" id="IPR036457">
    <property type="entry name" value="PPM-type-like_dom_sf"/>
</dbReference>
<accession>A0ABW2NNC2</accession>
<dbReference type="InterPro" id="IPR001932">
    <property type="entry name" value="PPM-type_phosphatase-like_dom"/>
</dbReference>
<dbReference type="SMART" id="SM00332">
    <property type="entry name" value="PP2Cc"/>
    <property type="match status" value="1"/>
</dbReference>
<name>A0ABW2NNC2_9BACL</name>